<dbReference type="PANTHER" id="PTHR24201">
    <property type="entry name" value="ANK_REP_REGION DOMAIN-CONTAINING PROTEIN"/>
    <property type="match status" value="1"/>
</dbReference>
<dbReference type="PROSITE" id="PS50088">
    <property type="entry name" value="ANK_REPEAT"/>
    <property type="match status" value="1"/>
</dbReference>
<dbReference type="AlphaFoldDB" id="A0ABD2VR85"/>
<feature type="region of interest" description="Disordered" evidence="4">
    <location>
        <begin position="65"/>
        <end position="88"/>
    </location>
</feature>
<evidence type="ECO:0000256" key="1">
    <source>
        <dbReference type="ARBA" id="ARBA00022737"/>
    </source>
</evidence>
<comment type="caution">
    <text evidence="5">The sequence shown here is derived from an EMBL/GenBank/DDBJ whole genome shotgun (WGS) entry which is preliminary data.</text>
</comment>
<evidence type="ECO:0000256" key="2">
    <source>
        <dbReference type="ARBA" id="ARBA00023043"/>
    </source>
</evidence>
<accession>A0ABD2VR85</accession>
<dbReference type="SMART" id="SM00248">
    <property type="entry name" value="ANK"/>
    <property type="match status" value="2"/>
</dbReference>
<dbReference type="Gene3D" id="1.25.40.20">
    <property type="entry name" value="Ankyrin repeat-containing domain"/>
    <property type="match status" value="1"/>
</dbReference>
<dbReference type="InterPro" id="IPR050776">
    <property type="entry name" value="Ank_Repeat/CDKN_Inhibitor"/>
</dbReference>
<reference evidence="5 6" key="1">
    <citation type="journal article" date="2024" name="bioRxiv">
        <title>A reference genome for Trichogramma kaykai: A tiny desert-dwelling parasitoid wasp with competing sex-ratio distorters.</title>
        <authorList>
            <person name="Culotta J."/>
            <person name="Lindsey A.R."/>
        </authorList>
    </citation>
    <scope>NUCLEOTIDE SEQUENCE [LARGE SCALE GENOMIC DNA]</scope>
    <source>
        <strain evidence="5 6">KSX58</strain>
    </source>
</reference>
<dbReference type="SUPFAM" id="SSF48403">
    <property type="entry name" value="Ankyrin repeat"/>
    <property type="match status" value="1"/>
</dbReference>
<sequence>MNYTDEFGLSHFHVACMTGCKDLVAKFLELGRADPNCRGYATGDSPLHLALLHGRDEVTDLLIRSGADPHSTNENGLTPAHGLQERSR</sequence>
<organism evidence="5 6">
    <name type="scientific">Trichogramma kaykai</name>
    <dbReference type="NCBI Taxonomy" id="54128"/>
    <lineage>
        <taxon>Eukaryota</taxon>
        <taxon>Metazoa</taxon>
        <taxon>Ecdysozoa</taxon>
        <taxon>Arthropoda</taxon>
        <taxon>Hexapoda</taxon>
        <taxon>Insecta</taxon>
        <taxon>Pterygota</taxon>
        <taxon>Neoptera</taxon>
        <taxon>Endopterygota</taxon>
        <taxon>Hymenoptera</taxon>
        <taxon>Apocrita</taxon>
        <taxon>Proctotrupomorpha</taxon>
        <taxon>Chalcidoidea</taxon>
        <taxon>Trichogrammatidae</taxon>
        <taxon>Trichogramma</taxon>
    </lineage>
</organism>
<keyword evidence="1" id="KW-0677">Repeat</keyword>
<dbReference type="InterPro" id="IPR036770">
    <property type="entry name" value="Ankyrin_rpt-contain_sf"/>
</dbReference>
<dbReference type="Proteomes" id="UP001627154">
    <property type="component" value="Unassembled WGS sequence"/>
</dbReference>
<evidence type="ECO:0000313" key="5">
    <source>
        <dbReference type="EMBL" id="KAL3383375.1"/>
    </source>
</evidence>
<dbReference type="PROSITE" id="PS50297">
    <property type="entry name" value="ANK_REP_REGION"/>
    <property type="match status" value="1"/>
</dbReference>
<gene>
    <name evidence="5" type="ORF">TKK_020740</name>
</gene>
<evidence type="ECO:0000256" key="4">
    <source>
        <dbReference type="SAM" id="MobiDB-lite"/>
    </source>
</evidence>
<protein>
    <submittedName>
        <fullName evidence="5">Uncharacterized protein</fullName>
    </submittedName>
</protein>
<dbReference type="InterPro" id="IPR002110">
    <property type="entry name" value="Ankyrin_rpt"/>
</dbReference>
<name>A0ABD2VR85_9HYME</name>
<proteinExistence type="predicted"/>
<evidence type="ECO:0000256" key="3">
    <source>
        <dbReference type="PROSITE-ProRule" id="PRU00023"/>
    </source>
</evidence>
<keyword evidence="2 3" id="KW-0040">ANK repeat</keyword>
<feature type="repeat" description="ANK" evidence="3">
    <location>
        <begin position="42"/>
        <end position="74"/>
    </location>
</feature>
<dbReference type="Pfam" id="PF12796">
    <property type="entry name" value="Ank_2"/>
    <property type="match status" value="1"/>
</dbReference>
<keyword evidence="6" id="KW-1185">Reference proteome</keyword>
<dbReference type="EMBL" id="JBJJXI010000199">
    <property type="protein sequence ID" value="KAL3383375.1"/>
    <property type="molecule type" value="Genomic_DNA"/>
</dbReference>
<evidence type="ECO:0000313" key="6">
    <source>
        <dbReference type="Proteomes" id="UP001627154"/>
    </source>
</evidence>